<dbReference type="GO" id="GO:0140359">
    <property type="term" value="F:ABC-type transporter activity"/>
    <property type="evidence" value="ECO:0007669"/>
    <property type="project" value="InterPro"/>
</dbReference>
<name>A0A2A2EIK3_9BIFI</name>
<dbReference type="AlphaFoldDB" id="A0A2A2EIK3"/>
<dbReference type="Pfam" id="PF00664">
    <property type="entry name" value="ABC_membrane"/>
    <property type="match status" value="1"/>
</dbReference>
<dbReference type="InterPro" id="IPR011527">
    <property type="entry name" value="ABC1_TM_dom"/>
</dbReference>
<protein>
    <submittedName>
        <fullName evidence="6">Multidrug ABC transporter ATP-binding protein</fullName>
    </submittedName>
</protein>
<keyword evidence="2" id="KW-0812">Transmembrane</keyword>
<dbReference type="SUPFAM" id="SSF90123">
    <property type="entry name" value="ABC transporter transmembrane region"/>
    <property type="match status" value="1"/>
</dbReference>
<sequence>MYVDPHRNNNAGNLRWLMAYCKPGLPRAAGGIMSRMTSDTDAIRHLLASMNSMVEENIEGHRVVKAFVREDYETRKFDGRNEGYMERNMDMARNTRRYMPCLDGLGCSLQLIAHRLITVE</sequence>
<evidence type="ECO:0000259" key="5">
    <source>
        <dbReference type="PROSITE" id="PS50929"/>
    </source>
</evidence>
<keyword evidence="7" id="KW-1185">Reference proteome</keyword>
<evidence type="ECO:0000313" key="7">
    <source>
        <dbReference type="Proteomes" id="UP000218399"/>
    </source>
</evidence>
<dbReference type="EMBL" id="MVOH01000003">
    <property type="protein sequence ID" value="PAU68790.1"/>
    <property type="molecule type" value="Genomic_DNA"/>
</dbReference>
<keyword evidence="3" id="KW-1133">Transmembrane helix</keyword>
<proteinExistence type="predicted"/>
<dbReference type="GO" id="GO:0005524">
    <property type="term" value="F:ATP binding"/>
    <property type="evidence" value="ECO:0007669"/>
    <property type="project" value="UniProtKB-KW"/>
</dbReference>
<evidence type="ECO:0000313" key="6">
    <source>
        <dbReference type="EMBL" id="PAU68790.1"/>
    </source>
</evidence>
<feature type="domain" description="ABC transmembrane type-1" evidence="5">
    <location>
        <begin position="32"/>
        <end position="113"/>
    </location>
</feature>
<dbReference type="Gene3D" id="1.20.1560.10">
    <property type="entry name" value="ABC transporter type 1, transmembrane domain"/>
    <property type="match status" value="1"/>
</dbReference>
<keyword evidence="6" id="KW-0547">Nucleotide-binding</keyword>
<comment type="caution">
    <text evidence="6">The sequence shown here is derived from an EMBL/GenBank/DDBJ whole genome shotgun (WGS) entry which is preliminary data.</text>
</comment>
<evidence type="ECO:0000256" key="3">
    <source>
        <dbReference type="ARBA" id="ARBA00022989"/>
    </source>
</evidence>
<dbReference type="GO" id="GO:0005886">
    <property type="term" value="C:plasma membrane"/>
    <property type="evidence" value="ECO:0007669"/>
    <property type="project" value="UniProtKB-SubCell"/>
</dbReference>
<gene>
    <name evidence="6" type="ORF">B1526_0216</name>
</gene>
<evidence type="ECO:0000256" key="2">
    <source>
        <dbReference type="ARBA" id="ARBA00022692"/>
    </source>
</evidence>
<evidence type="ECO:0000256" key="1">
    <source>
        <dbReference type="ARBA" id="ARBA00004651"/>
    </source>
</evidence>
<evidence type="ECO:0000256" key="4">
    <source>
        <dbReference type="ARBA" id="ARBA00023136"/>
    </source>
</evidence>
<keyword evidence="4" id="KW-0472">Membrane</keyword>
<dbReference type="OrthoDB" id="9806127at2"/>
<keyword evidence="6" id="KW-0067">ATP-binding</keyword>
<comment type="subcellular location">
    <subcellularLocation>
        <location evidence="1">Cell membrane</location>
        <topology evidence="1">Multi-pass membrane protein</topology>
    </subcellularLocation>
</comment>
<dbReference type="PROSITE" id="PS50929">
    <property type="entry name" value="ABC_TM1F"/>
    <property type="match status" value="1"/>
</dbReference>
<dbReference type="Proteomes" id="UP000218399">
    <property type="component" value="Unassembled WGS sequence"/>
</dbReference>
<reference evidence="6 7" key="1">
    <citation type="journal article" date="2017" name="ISME J.">
        <title>Unveiling bifidobacterial biogeography across the mammalian branch of the tree of life.</title>
        <authorList>
            <person name="Milani C."/>
            <person name="Mangifesta M."/>
            <person name="Mancabelli L."/>
            <person name="Lugli G.A."/>
            <person name="James K."/>
            <person name="Duranti S."/>
            <person name="Turroni F."/>
            <person name="Ferrario C."/>
            <person name="Ossiprandi M.C."/>
            <person name="van Sinderen D."/>
            <person name="Ventura M."/>
        </authorList>
    </citation>
    <scope>NUCLEOTIDE SEQUENCE [LARGE SCALE GENOMIC DNA]</scope>
    <source>
        <strain evidence="7">Ham19E</strain>
    </source>
</reference>
<dbReference type="InterPro" id="IPR036640">
    <property type="entry name" value="ABC1_TM_sf"/>
</dbReference>
<organism evidence="6 7">
    <name type="scientific">Bifidobacterium criceti</name>
    <dbReference type="NCBI Taxonomy" id="1960969"/>
    <lineage>
        <taxon>Bacteria</taxon>
        <taxon>Bacillati</taxon>
        <taxon>Actinomycetota</taxon>
        <taxon>Actinomycetes</taxon>
        <taxon>Bifidobacteriales</taxon>
        <taxon>Bifidobacteriaceae</taxon>
        <taxon>Bifidobacterium</taxon>
    </lineage>
</organism>
<accession>A0A2A2EIK3</accession>